<dbReference type="EMBL" id="CP033433">
    <property type="protein sequence ID" value="AYQ74090.1"/>
    <property type="molecule type" value="Genomic_DNA"/>
</dbReference>
<evidence type="ECO:0000313" key="2">
    <source>
        <dbReference type="Proteomes" id="UP000269097"/>
    </source>
</evidence>
<dbReference type="KEGG" id="coh:EAV92_16895"/>
<proteinExistence type="predicted"/>
<organism evidence="1 2">
    <name type="scientific">Cohnella candidum</name>
    <dbReference type="NCBI Taxonomy" id="2674991"/>
    <lineage>
        <taxon>Bacteria</taxon>
        <taxon>Bacillati</taxon>
        <taxon>Bacillota</taxon>
        <taxon>Bacilli</taxon>
        <taxon>Bacillales</taxon>
        <taxon>Paenibacillaceae</taxon>
        <taxon>Cohnella</taxon>
    </lineage>
</organism>
<reference evidence="1 2" key="1">
    <citation type="submission" date="2018-10" db="EMBL/GenBank/DDBJ databases">
        <title>Genome Sequence of Cohnella sp.</title>
        <authorList>
            <person name="Srinivasan S."/>
            <person name="Kim M.K."/>
        </authorList>
    </citation>
    <scope>NUCLEOTIDE SEQUENCE [LARGE SCALE GENOMIC DNA]</scope>
    <source>
        <strain evidence="1 2">18JY8-7</strain>
    </source>
</reference>
<name>A0A3G3K130_9BACL</name>
<protein>
    <submittedName>
        <fullName evidence="1">Uncharacterized protein</fullName>
    </submittedName>
</protein>
<sequence>MRGFESEFEAFLLQQQRGAKGQRLEMLKKDMTGTKKLLEVAVWPVLKSFEGLVLEHEMVSQTGVRIYGDVFISQANCISETEGFAVHAEMITRDRFSFEKMRIRTIALLGYGFLPFSWDELDKRGDLCRRAIYELFGRTVAPMVGMNREITVYEREVLRYVSRLNRPFRLEDVCRCLGMTEKPCRTIIRKLVDMKLVKPIGQGSRRIHYYVLEEGAFRHF</sequence>
<evidence type="ECO:0000313" key="1">
    <source>
        <dbReference type="EMBL" id="AYQ74090.1"/>
    </source>
</evidence>
<dbReference type="SUPFAM" id="SSF46785">
    <property type="entry name" value="Winged helix' DNA-binding domain"/>
    <property type="match status" value="1"/>
</dbReference>
<keyword evidence="2" id="KW-1185">Reference proteome</keyword>
<accession>A0A3G3K130</accession>
<gene>
    <name evidence="1" type="ORF">EAV92_16895</name>
</gene>
<dbReference type="InterPro" id="IPR036390">
    <property type="entry name" value="WH_DNA-bd_sf"/>
</dbReference>
<dbReference type="AlphaFoldDB" id="A0A3G3K130"/>
<dbReference type="RefSeq" id="WP_123042172.1">
    <property type="nucleotide sequence ID" value="NZ_CP033433.1"/>
</dbReference>
<dbReference type="Proteomes" id="UP000269097">
    <property type="component" value="Chromosome"/>
</dbReference>